<accession>A0ABT6D437</accession>
<proteinExistence type="predicted"/>
<name>A0ABT6D437_9LACO</name>
<evidence type="ECO:0000313" key="2">
    <source>
        <dbReference type="Proteomes" id="UP001146336"/>
    </source>
</evidence>
<organism evidence="1 2">
    <name type="scientific">Weissella fermenti</name>
    <dbReference type="NCBI Taxonomy" id="2987699"/>
    <lineage>
        <taxon>Bacteria</taxon>
        <taxon>Bacillati</taxon>
        <taxon>Bacillota</taxon>
        <taxon>Bacilli</taxon>
        <taxon>Lactobacillales</taxon>
        <taxon>Lactobacillaceae</taxon>
        <taxon>Weissella</taxon>
    </lineage>
</organism>
<evidence type="ECO:0000313" key="1">
    <source>
        <dbReference type="EMBL" id="MDF9300290.1"/>
    </source>
</evidence>
<sequence>MFSKEIQIEAVSLYLKGVPTVEIRKKFGIKGSSTLGIWVDSIKRDGVYGIKDSHRKQTSYPYSGSDVKTPDLFLEPARARTTKIFQNDLISYRFWVIF</sequence>
<dbReference type="EMBL" id="JAOZFC020000002">
    <property type="protein sequence ID" value="MDF9300290.1"/>
    <property type="molecule type" value="Genomic_DNA"/>
</dbReference>
<dbReference type="RefSeq" id="WP_264330211.1">
    <property type="nucleotide sequence ID" value="NZ_JAOZFC020000002.1"/>
</dbReference>
<dbReference type="InterPro" id="IPR009057">
    <property type="entry name" value="Homeodomain-like_sf"/>
</dbReference>
<reference evidence="1" key="1">
    <citation type="submission" date="2023-03" db="EMBL/GenBank/DDBJ databases">
        <title>Comparative genomics of Weissella fermenti BK2, and weissella type species.</title>
        <authorList>
            <person name="Lee J.K."/>
            <person name="Baek J.H."/>
            <person name="Kim J.M."/>
            <person name="Choi D.G."/>
            <person name="Jeon C.O."/>
        </authorList>
    </citation>
    <scope>NUCLEOTIDE SEQUENCE</scope>
    <source>
        <strain evidence="1">BK2</strain>
    </source>
</reference>
<keyword evidence="2" id="KW-1185">Reference proteome</keyword>
<comment type="caution">
    <text evidence="1">The sequence shown here is derived from an EMBL/GenBank/DDBJ whole genome shotgun (WGS) entry which is preliminary data.</text>
</comment>
<dbReference type="SUPFAM" id="SSF46689">
    <property type="entry name" value="Homeodomain-like"/>
    <property type="match status" value="1"/>
</dbReference>
<gene>
    <name evidence="1" type="ORF">OIT47_008390</name>
</gene>
<dbReference type="Proteomes" id="UP001146336">
    <property type="component" value="Unassembled WGS sequence"/>
</dbReference>
<protein>
    <submittedName>
        <fullName evidence="1">Transposase</fullName>
    </submittedName>
</protein>